<dbReference type="Proteomes" id="UP000283210">
    <property type="component" value="Chromosome 24"/>
</dbReference>
<dbReference type="AlphaFoldDB" id="A0A3S2TV98"/>
<reference evidence="2 3" key="2">
    <citation type="submission" date="2019-01" db="EMBL/GenBank/DDBJ databases">
        <title>A chromosome length genome reference of the Java medaka (oryzias javanicus).</title>
        <authorList>
            <person name="Herpin A."/>
            <person name="Takehana Y."/>
            <person name="Naruse K."/>
            <person name="Ansai S."/>
            <person name="Kawaguchi M."/>
        </authorList>
    </citation>
    <scope>NUCLEOTIDE SEQUENCE [LARGE SCALE GENOMIC DNA]</scope>
    <source>
        <strain evidence="2">RS831</strain>
        <tissue evidence="2">Whole body</tissue>
    </source>
</reference>
<protein>
    <submittedName>
        <fullName evidence="2">Uncharacterized protein</fullName>
    </submittedName>
</protein>
<keyword evidence="3" id="KW-1185">Reference proteome</keyword>
<dbReference type="EMBL" id="CM012460">
    <property type="protein sequence ID" value="RVE56143.1"/>
    <property type="molecule type" value="Genomic_DNA"/>
</dbReference>
<gene>
    <name evidence="2" type="ORF">OJAV_G00233300</name>
</gene>
<feature type="region of interest" description="Disordered" evidence="1">
    <location>
        <begin position="1"/>
        <end position="56"/>
    </location>
</feature>
<evidence type="ECO:0000313" key="3">
    <source>
        <dbReference type="Proteomes" id="UP000283210"/>
    </source>
</evidence>
<accession>A0A3S2TV98</accession>
<evidence type="ECO:0000256" key="1">
    <source>
        <dbReference type="SAM" id="MobiDB-lite"/>
    </source>
</evidence>
<name>A0A3S2TV98_ORYJA</name>
<organism evidence="2 3">
    <name type="scientific">Oryzias javanicus</name>
    <name type="common">Javanese ricefish</name>
    <name type="synonym">Aplocheilus javanicus</name>
    <dbReference type="NCBI Taxonomy" id="123683"/>
    <lineage>
        <taxon>Eukaryota</taxon>
        <taxon>Metazoa</taxon>
        <taxon>Chordata</taxon>
        <taxon>Craniata</taxon>
        <taxon>Vertebrata</taxon>
        <taxon>Euteleostomi</taxon>
        <taxon>Actinopterygii</taxon>
        <taxon>Neopterygii</taxon>
        <taxon>Teleostei</taxon>
        <taxon>Neoteleostei</taxon>
        <taxon>Acanthomorphata</taxon>
        <taxon>Ovalentaria</taxon>
        <taxon>Atherinomorphae</taxon>
        <taxon>Beloniformes</taxon>
        <taxon>Adrianichthyidae</taxon>
        <taxon>Oryziinae</taxon>
        <taxon>Oryzias</taxon>
    </lineage>
</organism>
<feature type="compositionally biased region" description="Basic and acidic residues" evidence="1">
    <location>
        <begin position="37"/>
        <end position="47"/>
    </location>
</feature>
<sequence>MGEMRTRPHHPPVASQLPRQQWSFRPAGTAGETGPSEPEHSVSDVPHRNQLHTCPEPLRIRSRNRRVTGVPLRSWICKRCFEGSRCNAPPLASWGIKG</sequence>
<evidence type="ECO:0000313" key="2">
    <source>
        <dbReference type="EMBL" id="RVE56143.1"/>
    </source>
</evidence>
<reference evidence="2 3" key="1">
    <citation type="submission" date="2018-11" db="EMBL/GenBank/DDBJ databases">
        <authorList>
            <person name="Lopez-Roques C."/>
            <person name="Donnadieu C."/>
            <person name="Bouchez O."/>
            <person name="Klopp C."/>
            <person name="Cabau C."/>
            <person name="Zahm M."/>
        </authorList>
    </citation>
    <scope>NUCLEOTIDE SEQUENCE [LARGE SCALE GENOMIC DNA]</scope>
    <source>
        <strain evidence="2">RS831</strain>
        <tissue evidence="2">Whole body</tissue>
    </source>
</reference>
<proteinExistence type="predicted"/>